<name>A0A3L7ZP52_PARDI</name>
<evidence type="ECO:0000313" key="3">
    <source>
        <dbReference type="Proteomes" id="UP000278164"/>
    </source>
</evidence>
<organism evidence="1 3">
    <name type="scientific">Parabacteroides distasonis</name>
    <dbReference type="NCBI Taxonomy" id="823"/>
    <lineage>
        <taxon>Bacteria</taxon>
        <taxon>Pseudomonadati</taxon>
        <taxon>Bacteroidota</taxon>
        <taxon>Bacteroidia</taxon>
        <taxon>Bacteroidales</taxon>
        <taxon>Tannerellaceae</taxon>
        <taxon>Parabacteroides</taxon>
    </lineage>
</organism>
<accession>A0A3L7ZP52</accession>
<evidence type="ECO:0000313" key="2">
    <source>
        <dbReference type="EMBL" id="TGY53912.1"/>
    </source>
</evidence>
<reference evidence="2 4" key="2">
    <citation type="submission" date="2019-04" db="EMBL/GenBank/DDBJ databases">
        <title>Microbes associate with the intestines of laboratory mice.</title>
        <authorList>
            <person name="Navarre W."/>
            <person name="Wong E."/>
            <person name="Huang K."/>
            <person name="Tropini C."/>
            <person name="Ng K."/>
            <person name="Yu B."/>
        </authorList>
    </citation>
    <scope>NUCLEOTIDE SEQUENCE [LARGE SCALE GENOMIC DNA]</scope>
    <source>
        <strain evidence="2 4">NM39_I3</strain>
    </source>
</reference>
<dbReference type="SUPFAM" id="SSF50969">
    <property type="entry name" value="YVTN repeat-like/Quinoprotein amine dehydrogenase"/>
    <property type="match status" value="1"/>
</dbReference>
<protein>
    <submittedName>
        <fullName evidence="1">6-bladed beta-propeller</fullName>
    </submittedName>
</protein>
<dbReference type="Proteomes" id="UP000278164">
    <property type="component" value="Unassembled WGS sequence"/>
</dbReference>
<dbReference type="AlphaFoldDB" id="A0A3L7ZP52"/>
<dbReference type="RefSeq" id="WP_121736018.1">
    <property type="nucleotide sequence ID" value="NZ_QXXG01000014.1"/>
</dbReference>
<gene>
    <name evidence="1" type="ORF">D7V78_09595</name>
    <name evidence="2" type="ORF">E5342_17915</name>
</gene>
<comment type="caution">
    <text evidence="1">The sequence shown here is derived from an EMBL/GenBank/DDBJ whole genome shotgun (WGS) entry which is preliminary data.</text>
</comment>
<dbReference type="PROSITE" id="PS51257">
    <property type="entry name" value="PROKAR_LIPOPROTEIN"/>
    <property type="match status" value="1"/>
</dbReference>
<evidence type="ECO:0000313" key="1">
    <source>
        <dbReference type="EMBL" id="RLT73508.1"/>
    </source>
</evidence>
<proteinExistence type="predicted"/>
<dbReference type="EMBL" id="RAYI01000016">
    <property type="protein sequence ID" value="RLT73508.1"/>
    <property type="molecule type" value="Genomic_DNA"/>
</dbReference>
<dbReference type="EMBL" id="SRYM01000080">
    <property type="protein sequence ID" value="TGY53912.1"/>
    <property type="molecule type" value="Genomic_DNA"/>
</dbReference>
<sequence>MKLKYIFLVTAWFCVITGCDTGKSKEKDMIEVDMRANYPQKELILQDLFDIEYVRLETTDEFLTAGNVRAVGKNLIVTKNTGRTDGNFYLFDRKTGKGIKKINRLGQSGEEYTNILDIVLDEERQELFVNNHYSKKINVYDLEGNFKRSFPHQNSIYYGIIGVLDQDHLICHDELWNNTGDFDMNRNYFLIVSSHDGRLVQEIPIPYGQKVSTFIHEPNKMLLTSSRDRELVPCRGEWLLAETASDTIYKIGPDQQLRPFMVRTPSVQTDDVHFLFPATESDRYFFMHIVRKEYDFDKHEGFPRTALAYDKQERAIYQVEVYNEDFVDREPVNMSLEMFVLNLINNNGVAFTRVLSASDLVEAYKDGKLRGPLKEIAAGLDEESNPVIMIAKYKE</sequence>
<dbReference type="InterPro" id="IPR011044">
    <property type="entry name" value="Quino_amine_DH_bsu"/>
</dbReference>
<dbReference type="Proteomes" id="UP000310032">
    <property type="component" value="Unassembled WGS sequence"/>
</dbReference>
<dbReference type="OrthoDB" id="819585at2"/>
<dbReference type="Pfam" id="PF17170">
    <property type="entry name" value="DUF5128"/>
    <property type="match status" value="1"/>
</dbReference>
<reference evidence="1 3" key="1">
    <citation type="submission" date="2018-09" db="EMBL/GenBank/DDBJ databases">
        <title>Murine metabolic-syndrome-specific gut microbial biobank.</title>
        <authorList>
            <person name="Liu C."/>
        </authorList>
    </citation>
    <scope>NUCLEOTIDE SEQUENCE [LARGE SCALE GENOMIC DNA]</scope>
    <source>
        <strain evidence="1 3">8-P5</strain>
    </source>
</reference>
<evidence type="ECO:0000313" key="4">
    <source>
        <dbReference type="Proteomes" id="UP000310032"/>
    </source>
</evidence>